<proteinExistence type="predicted"/>
<dbReference type="SUPFAM" id="SSF48452">
    <property type="entry name" value="TPR-like"/>
    <property type="match status" value="1"/>
</dbReference>
<dbReference type="OrthoDB" id="5612599at2"/>
<feature type="region of interest" description="Disordered" evidence="4">
    <location>
        <begin position="100"/>
        <end position="125"/>
    </location>
</feature>
<dbReference type="AlphaFoldDB" id="A0A4R5W0X6"/>
<dbReference type="RefSeq" id="WP_133328859.1">
    <property type="nucleotide sequence ID" value="NZ_SMYL01000005.1"/>
</dbReference>
<feature type="transmembrane region" description="Helical" evidence="5">
    <location>
        <begin position="191"/>
        <end position="212"/>
    </location>
</feature>
<keyword evidence="1" id="KW-0677">Repeat</keyword>
<evidence type="ECO:0000256" key="1">
    <source>
        <dbReference type="ARBA" id="ARBA00022737"/>
    </source>
</evidence>
<keyword evidence="7" id="KW-1185">Reference proteome</keyword>
<dbReference type="Pfam" id="PF14559">
    <property type="entry name" value="TPR_19"/>
    <property type="match status" value="2"/>
</dbReference>
<keyword evidence="5" id="KW-1133">Transmembrane helix</keyword>
<feature type="region of interest" description="Disordered" evidence="4">
    <location>
        <begin position="285"/>
        <end position="313"/>
    </location>
</feature>
<protein>
    <submittedName>
        <fullName evidence="6">Tetratricopeptide repeat protein</fullName>
    </submittedName>
</protein>
<name>A0A4R5W0X6_9BURK</name>
<feature type="repeat" description="TPR" evidence="3">
    <location>
        <begin position="429"/>
        <end position="462"/>
    </location>
</feature>
<dbReference type="PANTHER" id="PTHR45586">
    <property type="entry name" value="TPR REPEAT-CONTAINING PROTEIN PA4667"/>
    <property type="match status" value="1"/>
</dbReference>
<keyword evidence="5" id="KW-0472">Membrane</keyword>
<dbReference type="InterPro" id="IPR051012">
    <property type="entry name" value="CellSynth/LPSAsmb/PSIAsmb"/>
</dbReference>
<evidence type="ECO:0000256" key="3">
    <source>
        <dbReference type="PROSITE-ProRule" id="PRU00339"/>
    </source>
</evidence>
<evidence type="ECO:0000256" key="2">
    <source>
        <dbReference type="ARBA" id="ARBA00022803"/>
    </source>
</evidence>
<reference evidence="6 7" key="1">
    <citation type="submission" date="2019-03" db="EMBL/GenBank/DDBJ databases">
        <title>Sapientia aquatica gen. nov., sp. nov., isolated from a crater lake.</title>
        <authorList>
            <person name="Felfoldi T."/>
            <person name="Szabo A."/>
            <person name="Toth E."/>
            <person name="Schumann P."/>
            <person name="Keki Z."/>
            <person name="Marialigeti K."/>
            <person name="Mathe I."/>
        </authorList>
    </citation>
    <scope>NUCLEOTIDE SEQUENCE [LARGE SCALE GENOMIC DNA]</scope>
    <source>
        <strain evidence="6 7">SA-152</strain>
    </source>
</reference>
<evidence type="ECO:0000313" key="6">
    <source>
        <dbReference type="EMBL" id="TDK65701.1"/>
    </source>
</evidence>
<organism evidence="6 7">
    <name type="scientific">Sapientia aquatica</name>
    <dbReference type="NCBI Taxonomy" id="1549640"/>
    <lineage>
        <taxon>Bacteria</taxon>
        <taxon>Pseudomonadati</taxon>
        <taxon>Pseudomonadota</taxon>
        <taxon>Betaproteobacteria</taxon>
        <taxon>Burkholderiales</taxon>
        <taxon>Oxalobacteraceae</taxon>
        <taxon>Sapientia</taxon>
    </lineage>
</organism>
<dbReference type="PANTHER" id="PTHR45586:SF1">
    <property type="entry name" value="LIPOPOLYSACCHARIDE ASSEMBLY PROTEIN B"/>
    <property type="match status" value="1"/>
</dbReference>
<dbReference type="Gene3D" id="1.25.40.10">
    <property type="entry name" value="Tetratricopeptide repeat domain"/>
    <property type="match status" value="2"/>
</dbReference>
<feature type="repeat" description="TPR" evidence="3">
    <location>
        <begin position="363"/>
        <end position="396"/>
    </location>
</feature>
<feature type="compositionally biased region" description="Polar residues" evidence="4">
    <location>
        <begin position="116"/>
        <end position="125"/>
    </location>
</feature>
<dbReference type="InterPro" id="IPR019734">
    <property type="entry name" value="TPR_rpt"/>
</dbReference>
<feature type="region of interest" description="Disordered" evidence="4">
    <location>
        <begin position="8"/>
        <end position="66"/>
    </location>
</feature>
<keyword evidence="2 3" id="KW-0802">TPR repeat</keyword>
<comment type="caution">
    <text evidence="6">The sequence shown here is derived from an EMBL/GenBank/DDBJ whole genome shotgun (WGS) entry which is preliminary data.</text>
</comment>
<dbReference type="EMBL" id="SMYL01000005">
    <property type="protein sequence ID" value="TDK65701.1"/>
    <property type="molecule type" value="Genomic_DNA"/>
</dbReference>
<evidence type="ECO:0000256" key="5">
    <source>
        <dbReference type="SAM" id="Phobius"/>
    </source>
</evidence>
<feature type="compositionally biased region" description="Basic and acidic residues" evidence="4">
    <location>
        <begin position="285"/>
        <end position="299"/>
    </location>
</feature>
<accession>A0A4R5W0X6</accession>
<gene>
    <name evidence="6" type="ORF">E2I14_12255</name>
</gene>
<keyword evidence="5" id="KW-0812">Transmembrane</keyword>
<dbReference type="Proteomes" id="UP000294829">
    <property type="component" value="Unassembled WGS sequence"/>
</dbReference>
<evidence type="ECO:0000313" key="7">
    <source>
        <dbReference type="Proteomes" id="UP000294829"/>
    </source>
</evidence>
<feature type="compositionally biased region" description="Basic and acidic residues" evidence="4">
    <location>
        <begin position="9"/>
        <end position="18"/>
    </location>
</feature>
<dbReference type="SMART" id="SM00028">
    <property type="entry name" value="TPR"/>
    <property type="match status" value="4"/>
</dbReference>
<evidence type="ECO:0000256" key="4">
    <source>
        <dbReference type="SAM" id="MobiDB-lite"/>
    </source>
</evidence>
<sequence>MSLLMQALKRAEQAKKESTAAQEEIPAAGGLELTSDFPTLDPLFEAKPAESTNPVQVPKHATPHDETRIEPSLAEIDYPVRHDAPAAAAAVTAAEAEASAPTLEFTSNEPALEPKSTPSTASLEEQLSKQAINKPSSTLSLRDSIEPATLKVEPRTEPQPVASDAENITQSQKMAQSILNAKKPAKSNRTLPILGATLLLVLVCAGGVYYYWQTMQSDILPNLAQVQAEAKRRAANVEPVGANQAASASAAAPVLAESSASAPSSNNDNFSSSDLANAIDQLKSKQHTEATSAETKDNPLKSARPSEQQVQVAAADQIKVNKGRIPANINANLDQAYRLFSSGDAKAARPLYDSVLRNDPTNRDALLGVAAIELNENHPEQAAAIYSRLLDLDPNDPDAIAGLTSLQRGDPERSESQLKKVIAQSPQSGTSLFALGNLYMQQSRWSEAQEIYFRAFGTAPNNPDYAFNLAVSLDQLAQIKLALDYYQRALALAEHAPSNFNLEATKKRVVQLQHAVGQ</sequence>
<dbReference type="PROSITE" id="PS50005">
    <property type="entry name" value="TPR"/>
    <property type="match status" value="2"/>
</dbReference>
<dbReference type="InterPro" id="IPR011990">
    <property type="entry name" value="TPR-like_helical_dom_sf"/>
</dbReference>